<dbReference type="EMBL" id="JAIWYP010000001">
    <property type="protein sequence ID" value="KAH3882805.1"/>
    <property type="molecule type" value="Genomic_DNA"/>
</dbReference>
<comment type="caution">
    <text evidence="2">The sequence shown here is derived from an EMBL/GenBank/DDBJ whole genome shotgun (WGS) entry which is preliminary data.</text>
</comment>
<gene>
    <name evidence="2" type="ORF">DPMN_006750</name>
</gene>
<name>A0A9D4MV67_DREPO</name>
<feature type="region of interest" description="Disordered" evidence="1">
    <location>
        <begin position="1"/>
        <end position="23"/>
    </location>
</feature>
<dbReference type="AlphaFoldDB" id="A0A9D4MV67"/>
<dbReference type="Proteomes" id="UP000828390">
    <property type="component" value="Unassembled WGS sequence"/>
</dbReference>
<reference evidence="2" key="1">
    <citation type="journal article" date="2019" name="bioRxiv">
        <title>The Genome of the Zebra Mussel, Dreissena polymorpha: A Resource for Invasive Species Research.</title>
        <authorList>
            <person name="McCartney M.A."/>
            <person name="Auch B."/>
            <person name="Kono T."/>
            <person name="Mallez S."/>
            <person name="Zhang Y."/>
            <person name="Obille A."/>
            <person name="Becker A."/>
            <person name="Abrahante J.E."/>
            <person name="Garbe J."/>
            <person name="Badalamenti J.P."/>
            <person name="Herman A."/>
            <person name="Mangelson H."/>
            <person name="Liachko I."/>
            <person name="Sullivan S."/>
            <person name="Sone E.D."/>
            <person name="Koren S."/>
            <person name="Silverstein K.A.T."/>
            <person name="Beckman K.B."/>
            <person name="Gohl D.M."/>
        </authorList>
    </citation>
    <scope>NUCLEOTIDE SEQUENCE</scope>
    <source>
        <strain evidence="2">Duluth1</strain>
        <tissue evidence="2">Whole animal</tissue>
    </source>
</reference>
<accession>A0A9D4MV67</accession>
<protein>
    <submittedName>
        <fullName evidence="2">Uncharacterized protein</fullName>
    </submittedName>
</protein>
<sequence length="97" mass="10290">MSCGRQSNALDRDVGPYKTSDTSSVGIPVSALKLVPWGYKLTVQKGISTSGSTNESVKGKAQHCLQNHVSSLAPRSLYCFPVSAAQSGCNHLRHASQ</sequence>
<evidence type="ECO:0000256" key="1">
    <source>
        <dbReference type="SAM" id="MobiDB-lite"/>
    </source>
</evidence>
<proteinExistence type="predicted"/>
<evidence type="ECO:0000313" key="3">
    <source>
        <dbReference type="Proteomes" id="UP000828390"/>
    </source>
</evidence>
<keyword evidence="3" id="KW-1185">Reference proteome</keyword>
<reference evidence="2" key="2">
    <citation type="submission" date="2020-11" db="EMBL/GenBank/DDBJ databases">
        <authorList>
            <person name="McCartney M.A."/>
            <person name="Auch B."/>
            <person name="Kono T."/>
            <person name="Mallez S."/>
            <person name="Becker A."/>
            <person name="Gohl D.M."/>
            <person name="Silverstein K.A.T."/>
            <person name="Koren S."/>
            <person name="Bechman K.B."/>
            <person name="Herman A."/>
            <person name="Abrahante J.E."/>
            <person name="Garbe J."/>
        </authorList>
    </citation>
    <scope>NUCLEOTIDE SEQUENCE</scope>
    <source>
        <strain evidence="2">Duluth1</strain>
        <tissue evidence="2">Whole animal</tissue>
    </source>
</reference>
<evidence type="ECO:0000313" key="2">
    <source>
        <dbReference type="EMBL" id="KAH3882805.1"/>
    </source>
</evidence>
<organism evidence="2 3">
    <name type="scientific">Dreissena polymorpha</name>
    <name type="common">Zebra mussel</name>
    <name type="synonym">Mytilus polymorpha</name>
    <dbReference type="NCBI Taxonomy" id="45954"/>
    <lineage>
        <taxon>Eukaryota</taxon>
        <taxon>Metazoa</taxon>
        <taxon>Spiralia</taxon>
        <taxon>Lophotrochozoa</taxon>
        <taxon>Mollusca</taxon>
        <taxon>Bivalvia</taxon>
        <taxon>Autobranchia</taxon>
        <taxon>Heteroconchia</taxon>
        <taxon>Euheterodonta</taxon>
        <taxon>Imparidentia</taxon>
        <taxon>Neoheterodontei</taxon>
        <taxon>Myida</taxon>
        <taxon>Dreissenoidea</taxon>
        <taxon>Dreissenidae</taxon>
        <taxon>Dreissena</taxon>
    </lineage>
</organism>